<comment type="caution">
    <text evidence="2">The sequence shown here is derived from an EMBL/GenBank/DDBJ whole genome shotgun (WGS) entry which is preliminary data.</text>
</comment>
<dbReference type="InterPro" id="IPR051448">
    <property type="entry name" value="CdaR-like_regulators"/>
</dbReference>
<dbReference type="Gene3D" id="1.10.10.2840">
    <property type="entry name" value="PucR C-terminal helix-turn-helix domain"/>
    <property type="match status" value="1"/>
</dbReference>
<accession>A0ABU7MFG8</accession>
<dbReference type="RefSeq" id="WP_330433564.1">
    <property type="nucleotide sequence ID" value="NZ_JAZDUF010000004.1"/>
</dbReference>
<evidence type="ECO:0000313" key="2">
    <source>
        <dbReference type="EMBL" id="MEE3851860.1"/>
    </source>
</evidence>
<name>A0ABU7MFG8_9ACTN</name>
<dbReference type="EMBL" id="JAZDUF010000004">
    <property type="protein sequence ID" value="MEE3851860.1"/>
    <property type="molecule type" value="Genomic_DNA"/>
</dbReference>
<reference evidence="2 3" key="1">
    <citation type="submission" date="2024-01" db="EMBL/GenBank/DDBJ databases">
        <title>Draft genome sequence of Gordonia sp. LSe1-13.</title>
        <authorList>
            <person name="Suphannarot A."/>
            <person name="Mingma R."/>
        </authorList>
    </citation>
    <scope>NUCLEOTIDE SEQUENCE [LARGE SCALE GENOMIC DNA]</scope>
    <source>
        <strain evidence="2 3">LSe1-13</strain>
    </source>
</reference>
<dbReference type="Pfam" id="PF13556">
    <property type="entry name" value="HTH_30"/>
    <property type="match status" value="1"/>
</dbReference>
<proteinExistence type="predicted"/>
<evidence type="ECO:0000313" key="3">
    <source>
        <dbReference type="Proteomes" id="UP001347146"/>
    </source>
</evidence>
<organism evidence="2 3">
    <name type="scientific">Gordonia sesuvii</name>
    <dbReference type="NCBI Taxonomy" id="3116777"/>
    <lineage>
        <taxon>Bacteria</taxon>
        <taxon>Bacillati</taxon>
        <taxon>Actinomycetota</taxon>
        <taxon>Actinomycetes</taxon>
        <taxon>Mycobacteriales</taxon>
        <taxon>Gordoniaceae</taxon>
        <taxon>Gordonia</taxon>
    </lineage>
</organism>
<protein>
    <submittedName>
        <fullName evidence="2">Helix-turn-helix domain-containing protein</fullName>
    </submittedName>
</protein>
<evidence type="ECO:0000259" key="1">
    <source>
        <dbReference type="Pfam" id="PF13556"/>
    </source>
</evidence>
<keyword evidence="3" id="KW-1185">Reference proteome</keyword>
<dbReference type="Proteomes" id="UP001347146">
    <property type="component" value="Unassembled WGS sequence"/>
</dbReference>
<gene>
    <name evidence="2" type="ORF">VZC37_16065</name>
</gene>
<dbReference type="PANTHER" id="PTHR33744">
    <property type="entry name" value="CARBOHYDRATE DIACID REGULATOR"/>
    <property type="match status" value="1"/>
</dbReference>
<dbReference type="InterPro" id="IPR025736">
    <property type="entry name" value="PucR_C-HTH_dom"/>
</dbReference>
<dbReference type="PANTHER" id="PTHR33744:SF1">
    <property type="entry name" value="DNA-BINDING TRANSCRIPTIONAL ACTIVATOR ADER"/>
    <property type="match status" value="1"/>
</dbReference>
<sequence>MATVGDLVDRAGLLTLTPSPAGKVHREEISAVHEVSSPASAIHEGSLVYVSTSAWTALPNPQNLPLALRSRGAVAVIVDTDDEHLSAEFVGACVQQSLPVFMLPRSSTITDVTALVEPAVKPESPGTGDAMMPSIADAIESFAHATGTTVWLVLDGCIVTNSTMVDFDLLEKVLALATTPLDAISSKSSALRLRLPRSGHIVAMVNPNRRALAPERVRNLIGVLDDTISAIRVHRATRGDLETALIRELTRTQVPSAALDPWVASFGLLPGDRVRAVAATVTGESAGIPDLIVGALRDLGLLSGSACVASFHDGIAYALVRTGDAELENPLANNVFDDRIVAMTEVFGRIHGHSIEVGVSSYVLRTSDDLMRGLINARQLAERQARAALTEVPQIALPVPLAATLLNSSSKLSTALERSLLHPVIEYDAEKGTSLLESLRTFMALDCHWGATANELGIHINTLRYRLSRVERLTGRGFQSTADRSDYYLALCVRESQRDERPTP</sequence>
<feature type="domain" description="PucR C-terminal helix-turn-helix" evidence="1">
    <location>
        <begin position="435"/>
        <end position="491"/>
    </location>
</feature>
<dbReference type="InterPro" id="IPR042070">
    <property type="entry name" value="PucR_C-HTH_sf"/>
</dbReference>